<dbReference type="Pfam" id="PF12706">
    <property type="entry name" value="Lactamase_B_2"/>
    <property type="match status" value="1"/>
</dbReference>
<feature type="domain" description="Metallo-beta-lactamase" evidence="1">
    <location>
        <begin position="11"/>
        <end position="216"/>
    </location>
</feature>
<accession>A0A4R2RBQ4</accession>
<evidence type="ECO:0000313" key="2">
    <source>
        <dbReference type="EMBL" id="TCP60782.1"/>
    </source>
</evidence>
<proteinExistence type="predicted"/>
<gene>
    <name evidence="2" type="ORF">EDD73_13414</name>
</gene>
<dbReference type="InterPro" id="IPR036866">
    <property type="entry name" value="RibonucZ/Hydroxyglut_hydro"/>
</dbReference>
<name>A0A4R2RBQ4_9FIRM</name>
<protein>
    <submittedName>
        <fullName evidence="2">Phosphoribosyl 1,2-cyclic phosphodiesterase</fullName>
    </submittedName>
</protein>
<dbReference type="PANTHER" id="PTHR47619:SF1">
    <property type="entry name" value="EXODEOXYRIBONUCLEASE WALJ"/>
    <property type="match status" value="1"/>
</dbReference>
<dbReference type="SUPFAM" id="SSF56281">
    <property type="entry name" value="Metallo-hydrolase/oxidoreductase"/>
    <property type="match status" value="1"/>
</dbReference>
<dbReference type="PANTHER" id="PTHR47619">
    <property type="entry name" value="METALLO-HYDROLASE YYCJ-RELATED"/>
    <property type="match status" value="1"/>
</dbReference>
<keyword evidence="3" id="KW-1185">Reference proteome</keyword>
<dbReference type="EMBL" id="SLXT01000034">
    <property type="protein sequence ID" value="TCP60782.1"/>
    <property type="molecule type" value="Genomic_DNA"/>
</dbReference>
<reference evidence="2 3" key="1">
    <citation type="submission" date="2019-03" db="EMBL/GenBank/DDBJ databases">
        <title>Genomic Encyclopedia of Type Strains, Phase IV (KMG-IV): sequencing the most valuable type-strain genomes for metagenomic binning, comparative biology and taxonomic classification.</title>
        <authorList>
            <person name="Goeker M."/>
        </authorList>
    </citation>
    <scope>NUCLEOTIDE SEQUENCE [LARGE SCALE GENOMIC DNA]</scope>
    <source>
        <strain evidence="2 3">DSM 11170</strain>
    </source>
</reference>
<dbReference type="Proteomes" id="UP000294813">
    <property type="component" value="Unassembled WGS sequence"/>
</dbReference>
<evidence type="ECO:0000313" key="3">
    <source>
        <dbReference type="Proteomes" id="UP000294813"/>
    </source>
</evidence>
<comment type="caution">
    <text evidence="2">The sequence shown here is derived from an EMBL/GenBank/DDBJ whole genome shotgun (WGS) entry which is preliminary data.</text>
</comment>
<dbReference type="SMART" id="SM00849">
    <property type="entry name" value="Lactamase_B"/>
    <property type="match status" value="1"/>
</dbReference>
<dbReference type="InterPro" id="IPR001279">
    <property type="entry name" value="Metallo-B-lactamas"/>
</dbReference>
<dbReference type="RefSeq" id="WP_165876519.1">
    <property type="nucleotide sequence ID" value="NZ_JAOQNU010000040.1"/>
</dbReference>
<sequence>MRYTTLASGSNGNCTYVEGNDTRLLIDAGLTAKQLERNMETLGIDPGSMDAIVVTHEHIDHVRGVGVLARRYGLPIYASAGTWGAMASIIGKIKPEQIKTLELEMFLEIRGLKLEIFPTPHDTSGSIGLTVSDGRRRMGLATDSGYVTRGMGRRLLGCDAIILEANHDVRMLQEGPYPYALKRRVAGQQGHLSNRAAGEALVKFCEQGTRQVLLAHLSETNNRPELALETVATCLRDGGFAVALTLTNDRCGDAIALSVAPRYDAHPLVAV</sequence>
<dbReference type="Gene3D" id="3.60.15.10">
    <property type="entry name" value="Ribonuclease Z/Hydroxyacylglutathione hydrolase-like"/>
    <property type="match status" value="1"/>
</dbReference>
<organism evidence="2 3">
    <name type="scientific">Heliophilum fasciatum</name>
    <dbReference type="NCBI Taxonomy" id="35700"/>
    <lineage>
        <taxon>Bacteria</taxon>
        <taxon>Bacillati</taxon>
        <taxon>Bacillota</taxon>
        <taxon>Clostridia</taxon>
        <taxon>Eubacteriales</taxon>
        <taxon>Heliobacteriaceae</taxon>
        <taxon>Heliophilum</taxon>
    </lineage>
</organism>
<dbReference type="AlphaFoldDB" id="A0A4R2RBQ4"/>
<dbReference type="InterPro" id="IPR052533">
    <property type="entry name" value="WalJ/YycJ-like"/>
</dbReference>
<evidence type="ECO:0000259" key="1">
    <source>
        <dbReference type="SMART" id="SM00849"/>
    </source>
</evidence>